<gene>
    <name evidence="1" type="ORF">FGG08_002105</name>
</gene>
<reference evidence="1" key="1">
    <citation type="submission" date="2021-03" db="EMBL/GenBank/DDBJ databases">
        <title>Comparative genomics and phylogenomic investigation of the class Geoglossomycetes provide insights into ecological specialization and systematics.</title>
        <authorList>
            <person name="Melie T."/>
            <person name="Pirro S."/>
            <person name="Miller A.N."/>
            <person name="Quandt A."/>
        </authorList>
    </citation>
    <scope>NUCLEOTIDE SEQUENCE</scope>
    <source>
        <strain evidence="1">GBOQ0MN5Z8</strain>
    </source>
</reference>
<dbReference type="PANTHER" id="PTHR35020:SF4">
    <property type="entry name" value="N-ACETYLGLUCOSAMINE-INDUCED PROTEIN 1"/>
    <property type="match status" value="1"/>
</dbReference>
<keyword evidence="2" id="KW-1185">Reference proteome</keyword>
<sequence length="223" mass="26498">MTIEKLPFWLVNIPTDEWPTECPDYLVNTNAKDREILSTRDEDFQRHTWQEVRTIIKAETNRIDLLRRAPIDLRRYLEYMAKLVRDYGSVMNFVLKERLQWTDLTPRGEAPFSDAADIKILYNDWPYGVDGKIVHLVVWTKFDLEDDPSTDDLTLKARKEINDFVNKTFCARADPENVIWFKNWRSLKSIHAVEHFHVMLFDPDMEFIREVTGNDMPMMAKLK</sequence>
<dbReference type="EMBL" id="JAGHQL010000030">
    <property type="protein sequence ID" value="KAH0543544.1"/>
    <property type="molecule type" value="Genomic_DNA"/>
</dbReference>
<dbReference type="GO" id="GO:0005737">
    <property type="term" value="C:cytoplasm"/>
    <property type="evidence" value="ECO:0007669"/>
    <property type="project" value="TreeGrafter"/>
</dbReference>
<dbReference type="Pfam" id="PF12239">
    <property type="entry name" value="DUF3605"/>
    <property type="match status" value="1"/>
</dbReference>
<accession>A0A9P8I9W9</accession>
<organism evidence="1 2">
    <name type="scientific">Glutinoglossum americanum</name>
    <dbReference type="NCBI Taxonomy" id="1670608"/>
    <lineage>
        <taxon>Eukaryota</taxon>
        <taxon>Fungi</taxon>
        <taxon>Dikarya</taxon>
        <taxon>Ascomycota</taxon>
        <taxon>Pezizomycotina</taxon>
        <taxon>Geoglossomycetes</taxon>
        <taxon>Geoglossales</taxon>
        <taxon>Geoglossaceae</taxon>
        <taxon>Glutinoglossum</taxon>
    </lineage>
</organism>
<comment type="caution">
    <text evidence="1">The sequence shown here is derived from an EMBL/GenBank/DDBJ whole genome shotgun (WGS) entry which is preliminary data.</text>
</comment>
<proteinExistence type="predicted"/>
<dbReference type="Proteomes" id="UP000698800">
    <property type="component" value="Unassembled WGS sequence"/>
</dbReference>
<dbReference type="GO" id="GO:0006044">
    <property type="term" value="P:N-acetylglucosamine metabolic process"/>
    <property type="evidence" value="ECO:0007669"/>
    <property type="project" value="TreeGrafter"/>
</dbReference>
<evidence type="ECO:0000313" key="2">
    <source>
        <dbReference type="Proteomes" id="UP000698800"/>
    </source>
</evidence>
<evidence type="ECO:0000313" key="1">
    <source>
        <dbReference type="EMBL" id="KAH0543544.1"/>
    </source>
</evidence>
<dbReference type="PANTHER" id="PTHR35020">
    <property type="entry name" value="N-ACETYLGLUCOSAMINE-INDUCED PROTEIN 1"/>
    <property type="match status" value="1"/>
</dbReference>
<dbReference type="AlphaFoldDB" id="A0A9P8I9W9"/>
<protein>
    <recommendedName>
        <fullName evidence="3">N-acetylglucosamine-induced protein 1</fullName>
    </recommendedName>
</protein>
<evidence type="ECO:0008006" key="3">
    <source>
        <dbReference type="Google" id="ProtNLM"/>
    </source>
</evidence>
<name>A0A9P8I9W9_9PEZI</name>
<dbReference type="InterPro" id="IPR022036">
    <property type="entry name" value="DUF3605"/>
</dbReference>
<dbReference type="OrthoDB" id="10053431at2759"/>